<accession>A0A161S9E0</accession>
<dbReference type="STRING" id="1452487.AVW16_00425"/>
<dbReference type="Gene3D" id="3.40.50.11310">
    <property type="entry name" value="Bacterial phosphonate metabolism protein PhnH"/>
    <property type="match status" value="1"/>
</dbReference>
<keyword evidence="2" id="KW-1185">Reference proteome</keyword>
<dbReference type="InterPro" id="IPR038058">
    <property type="entry name" value="PhnH-like_sp"/>
</dbReference>
<dbReference type="InterPro" id="IPR008772">
    <property type="entry name" value="Phosphonate_metab_PhnH"/>
</dbReference>
<gene>
    <name evidence="1" type="ORF">AVW16_00425</name>
</gene>
<comment type="caution">
    <text evidence="1">The sequence shown here is derived from an EMBL/GenBank/DDBJ whole genome shotgun (WGS) entry which is preliminary data.</text>
</comment>
<organism evidence="1 2">
    <name type="scientific">Crenobacter luteus</name>
    <dbReference type="NCBI Taxonomy" id="1452487"/>
    <lineage>
        <taxon>Bacteria</taxon>
        <taxon>Pseudomonadati</taxon>
        <taxon>Pseudomonadota</taxon>
        <taxon>Betaproteobacteria</taxon>
        <taxon>Neisseriales</taxon>
        <taxon>Neisseriaceae</taxon>
        <taxon>Crenobacter</taxon>
    </lineage>
</organism>
<dbReference type="SUPFAM" id="SSF159709">
    <property type="entry name" value="PhnH-like"/>
    <property type="match status" value="1"/>
</dbReference>
<evidence type="ECO:0000313" key="2">
    <source>
        <dbReference type="Proteomes" id="UP000076625"/>
    </source>
</evidence>
<proteinExistence type="predicted"/>
<dbReference type="NCBIfam" id="TIGR03292">
    <property type="entry name" value="PhnH_redo"/>
    <property type="match status" value="1"/>
</dbReference>
<evidence type="ECO:0008006" key="3">
    <source>
        <dbReference type="Google" id="ProtNLM"/>
    </source>
</evidence>
<dbReference type="Proteomes" id="UP000076625">
    <property type="component" value="Unassembled WGS sequence"/>
</dbReference>
<dbReference type="PIRSF" id="PIRSF020680">
    <property type="entry name" value="PhnH"/>
    <property type="match status" value="1"/>
</dbReference>
<dbReference type="EMBL" id="LQQU01000023">
    <property type="protein sequence ID" value="KZE31683.1"/>
    <property type="molecule type" value="Genomic_DNA"/>
</dbReference>
<dbReference type="AlphaFoldDB" id="A0A161S9E0"/>
<reference evidence="2" key="1">
    <citation type="submission" date="2016-01" db="EMBL/GenBank/DDBJ databases">
        <title>Draft genome of Chromobacterium sp. F49.</title>
        <authorList>
            <person name="Hong K.W."/>
        </authorList>
    </citation>
    <scope>NUCLEOTIDE SEQUENCE [LARGE SCALE GENOMIC DNA]</scope>
    <source>
        <strain evidence="2">CN10</strain>
    </source>
</reference>
<name>A0A161S9E0_9NEIS</name>
<evidence type="ECO:0000313" key="1">
    <source>
        <dbReference type="EMBL" id="KZE31683.1"/>
    </source>
</evidence>
<dbReference type="GO" id="GO:0019634">
    <property type="term" value="P:organic phosphonate metabolic process"/>
    <property type="evidence" value="ECO:0007669"/>
    <property type="project" value="InterPro"/>
</dbReference>
<dbReference type="Pfam" id="PF05845">
    <property type="entry name" value="PhnH"/>
    <property type="match status" value="1"/>
</dbReference>
<sequence>MLTAAFAQPVDDAQATFRTLLSALSEPLLPRALPVFPDAPAGVSPAAAALLLTLADADTAVWLPDGLADAAAWLRFHAGCVLVSDIAVADFVYLPQRSALPNLPTLKRGSADYPDRSATLIVDVAGFDRAAGVTGSGPGFAAPRRLGIQGLAGDFWPQWTRANCAFPLGIDAFFVARDAVVGLPRTTRLEL</sequence>
<protein>
    <recommendedName>
        <fullName evidence="3">Phosphonate C-P lyase system protein PhnH</fullName>
    </recommendedName>
</protein>